<feature type="domain" description="TRASH" evidence="6">
    <location>
        <begin position="106"/>
        <end position="141"/>
    </location>
</feature>
<dbReference type="InterPro" id="IPR010507">
    <property type="entry name" value="Znf_MYM"/>
</dbReference>
<feature type="domain" description="TRASH" evidence="6">
    <location>
        <begin position="148"/>
        <end position="184"/>
    </location>
</feature>
<feature type="region of interest" description="Disordered" evidence="5">
    <location>
        <begin position="1"/>
        <end position="46"/>
    </location>
</feature>
<dbReference type="KEGG" id="tng:GSTEN00021386G001"/>
<feature type="domain" description="TRASH" evidence="6">
    <location>
        <begin position="226"/>
        <end position="262"/>
    </location>
</feature>
<evidence type="ECO:0000313" key="7">
    <source>
        <dbReference type="EMBL" id="CAG02316.1"/>
    </source>
</evidence>
<accession>Q4SAL6</accession>
<dbReference type="SMART" id="SM00746">
    <property type="entry name" value="TRASH"/>
    <property type="match status" value="6"/>
</dbReference>
<dbReference type="EMBL" id="CAAE01014682">
    <property type="protein sequence ID" value="CAG02316.1"/>
    <property type="molecule type" value="Genomic_DNA"/>
</dbReference>
<keyword evidence="2" id="KW-0677">Repeat</keyword>
<feature type="domain" description="TRASH" evidence="6">
    <location>
        <begin position="268"/>
        <end position="303"/>
    </location>
</feature>
<evidence type="ECO:0000259" key="6">
    <source>
        <dbReference type="SMART" id="SM00746"/>
    </source>
</evidence>
<dbReference type="PANTHER" id="PTHR45736:SF5">
    <property type="entry name" value="ZINC FINGER MYM-TYPE PROTEIN 4"/>
    <property type="match status" value="1"/>
</dbReference>
<organism evidence="7">
    <name type="scientific">Tetraodon nigroviridis</name>
    <name type="common">Spotted green pufferfish</name>
    <name type="synonym">Chelonodon nigroviridis</name>
    <dbReference type="NCBI Taxonomy" id="99883"/>
    <lineage>
        <taxon>Eukaryota</taxon>
        <taxon>Metazoa</taxon>
        <taxon>Chordata</taxon>
        <taxon>Craniata</taxon>
        <taxon>Vertebrata</taxon>
        <taxon>Euteleostomi</taxon>
        <taxon>Actinopterygii</taxon>
        <taxon>Neopterygii</taxon>
        <taxon>Teleostei</taxon>
        <taxon>Neoteleostei</taxon>
        <taxon>Acanthomorphata</taxon>
        <taxon>Eupercaria</taxon>
        <taxon>Tetraodontiformes</taxon>
        <taxon>Tetradontoidea</taxon>
        <taxon>Tetraodontidae</taxon>
        <taxon>Tetraodon</taxon>
    </lineage>
</organism>
<reference evidence="7" key="1">
    <citation type="journal article" date="2004" name="Nature">
        <title>Genome duplication in the teleost fish Tetraodon nigroviridis reveals the early vertebrate proto-karyotype.</title>
        <authorList>
            <person name="Jaillon O."/>
            <person name="Aury J.-M."/>
            <person name="Brunet F."/>
            <person name="Petit J.-L."/>
            <person name="Stange-Thomann N."/>
            <person name="Mauceli E."/>
            <person name="Bouneau L."/>
            <person name="Fischer C."/>
            <person name="Ozouf-Costaz C."/>
            <person name="Bernot A."/>
            <person name="Nicaud S."/>
            <person name="Jaffe D."/>
            <person name="Fisher S."/>
            <person name="Lutfalla G."/>
            <person name="Dossat C."/>
            <person name="Segurens B."/>
            <person name="Dasilva C."/>
            <person name="Salanoubat M."/>
            <person name="Levy M."/>
            <person name="Boudet N."/>
            <person name="Castellano S."/>
            <person name="Anthouard V."/>
            <person name="Jubin C."/>
            <person name="Castelli V."/>
            <person name="Katinka M."/>
            <person name="Vacherie B."/>
            <person name="Biemont C."/>
            <person name="Skalli Z."/>
            <person name="Cattolico L."/>
            <person name="Poulain J."/>
            <person name="De Berardinis V."/>
            <person name="Cruaud C."/>
            <person name="Duprat S."/>
            <person name="Brottier P."/>
            <person name="Coutanceau J.-P."/>
            <person name="Gouzy J."/>
            <person name="Parra G."/>
            <person name="Lardier G."/>
            <person name="Chapple C."/>
            <person name="McKernan K.J."/>
            <person name="McEwan P."/>
            <person name="Bosak S."/>
            <person name="Kellis M."/>
            <person name="Volff J.-N."/>
            <person name="Guigo R."/>
            <person name="Zody M.C."/>
            <person name="Mesirov J."/>
            <person name="Lindblad-Toh K."/>
            <person name="Birren B."/>
            <person name="Nusbaum C."/>
            <person name="Kahn D."/>
            <person name="Robinson-Rechavi M."/>
            <person name="Laudet V."/>
            <person name="Schachter V."/>
            <person name="Quetier F."/>
            <person name="Saurin W."/>
            <person name="Scarpelli C."/>
            <person name="Wincker P."/>
            <person name="Lander E.S."/>
            <person name="Weissenbach J."/>
            <person name="Roest Crollius H."/>
        </authorList>
    </citation>
    <scope>NUCLEOTIDE SEQUENCE [LARGE SCALE GENOMIC DNA]</scope>
</reference>
<dbReference type="InterPro" id="IPR011017">
    <property type="entry name" value="TRASH_dom"/>
</dbReference>
<protein>
    <submittedName>
        <fullName evidence="7">(spotted green pufferfish) hypothetical protein</fullName>
    </submittedName>
</protein>
<keyword evidence="4" id="KW-0862">Zinc</keyword>
<dbReference type="Pfam" id="PF06467">
    <property type="entry name" value="zf-FCS"/>
    <property type="match status" value="1"/>
</dbReference>
<dbReference type="OrthoDB" id="5376140at2759"/>
<gene>
    <name evidence="7" type="ORF">GSTENG00021386001</name>
</gene>
<evidence type="ECO:0000256" key="4">
    <source>
        <dbReference type="ARBA" id="ARBA00022833"/>
    </source>
</evidence>
<evidence type="ECO:0000256" key="3">
    <source>
        <dbReference type="ARBA" id="ARBA00022771"/>
    </source>
</evidence>
<dbReference type="PANTHER" id="PTHR45736">
    <property type="entry name" value="ZINC FINGER MYM-TYPE PROTEIN"/>
    <property type="match status" value="1"/>
</dbReference>
<evidence type="ECO:0000256" key="2">
    <source>
        <dbReference type="ARBA" id="ARBA00022737"/>
    </source>
</evidence>
<dbReference type="InterPro" id="IPR051284">
    <property type="entry name" value="ZnF_MYMT-QRICH1"/>
</dbReference>
<sequence length="358" mass="39559">MDIGTVDQADQEAQMKIEDPPNSDTTCSPASSNRGKDQSCATTEENERKTVQLAALKDLLQSAKTAATGKDSLKEFCSQSCLASFNDKNNDATQKPSQSVGPQSLCSVCSRCCISKHDVIMNGTVHKMCSDACFKNFRTAKNLSMACCANCGNYCHNKPMLLQMDGSGQVLCNAECLAKYKQEKVRNSQKQESFCTMLPIESSQRQTAVPIRPRRDSSKQPQKLNCSQCSCHITSKPEVIQNKGKLVFVCSAKCSEEFKKANSVTSLCESCKMEKITAEAEKINNKDCFFCSDECKVLFRQKLAESWGKHCRSCGYCCSMSEKLVTAMYGGSAEEFCSEDCRSKYTLLFCHVSKLHCS</sequence>
<dbReference type="AlphaFoldDB" id="Q4SAL6"/>
<feature type="compositionally biased region" description="Polar residues" evidence="5">
    <location>
        <begin position="22"/>
        <end position="43"/>
    </location>
</feature>
<name>Q4SAL6_TETNG</name>
<evidence type="ECO:0000256" key="1">
    <source>
        <dbReference type="ARBA" id="ARBA00022723"/>
    </source>
</evidence>
<dbReference type="GO" id="GO:0008270">
    <property type="term" value="F:zinc ion binding"/>
    <property type="evidence" value="ECO:0007669"/>
    <property type="project" value="UniProtKB-KW"/>
</dbReference>
<keyword evidence="3" id="KW-0863">Zinc-finger</keyword>
<reference evidence="7" key="2">
    <citation type="submission" date="2004-02" db="EMBL/GenBank/DDBJ databases">
        <authorList>
            <consortium name="Genoscope"/>
            <consortium name="Whitehead Institute Centre for Genome Research"/>
        </authorList>
    </citation>
    <scope>NUCLEOTIDE SEQUENCE</scope>
</reference>
<feature type="domain" description="TRASH" evidence="6">
    <location>
        <begin position="57"/>
        <end position="89"/>
    </location>
</feature>
<evidence type="ECO:0000256" key="5">
    <source>
        <dbReference type="SAM" id="MobiDB-lite"/>
    </source>
</evidence>
<comment type="caution">
    <text evidence="7">The sequence shown here is derived from an EMBL/GenBank/DDBJ whole genome shotgun (WGS) entry which is preliminary data.</text>
</comment>
<proteinExistence type="predicted"/>
<feature type="domain" description="TRASH" evidence="6">
    <location>
        <begin position="311"/>
        <end position="349"/>
    </location>
</feature>
<keyword evidence="1" id="KW-0479">Metal-binding</keyword>